<comment type="function">
    <text evidence="10">Mannosylates Man(2)GlcNAc(2)-dolichol diphosphate and Man(1)GlcNAc(2)-dolichol diphosphate to form Man(3)GlcNAc(2)-dolichol diphosphate.</text>
</comment>
<keyword evidence="2 10" id="KW-0328">Glycosyltransferase</keyword>
<comment type="subcellular location">
    <subcellularLocation>
        <location evidence="10">Endoplasmic reticulum membrane</location>
        <topology evidence="10">Single-pass membrane protein</topology>
    </subcellularLocation>
</comment>
<dbReference type="PANTHER" id="PTHR45918:SF1">
    <property type="entry name" value="ALPHA-1,3_1,6-MANNOSYLTRANSFERASE ALG2"/>
    <property type="match status" value="1"/>
</dbReference>
<dbReference type="InterPro" id="IPR027054">
    <property type="entry name" value="ALG2"/>
</dbReference>
<dbReference type="Proteomes" id="UP001295684">
    <property type="component" value="Unassembled WGS sequence"/>
</dbReference>
<evidence type="ECO:0000256" key="5">
    <source>
        <dbReference type="ARBA" id="ARBA00022824"/>
    </source>
</evidence>
<accession>A0AAD1XGG0</accession>
<dbReference type="Pfam" id="PF13439">
    <property type="entry name" value="Glyco_transf_4"/>
    <property type="match status" value="1"/>
</dbReference>
<keyword evidence="7" id="KW-0472">Membrane</keyword>
<dbReference type="Pfam" id="PF00534">
    <property type="entry name" value="Glycos_transf_1"/>
    <property type="match status" value="1"/>
</dbReference>
<reference evidence="13" key="1">
    <citation type="submission" date="2023-07" db="EMBL/GenBank/DDBJ databases">
        <authorList>
            <consortium name="AG Swart"/>
            <person name="Singh M."/>
            <person name="Singh A."/>
            <person name="Seah K."/>
            <person name="Emmerich C."/>
        </authorList>
    </citation>
    <scope>NUCLEOTIDE SEQUENCE</scope>
    <source>
        <strain evidence="13">DP1</strain>
    </source>
</reference>
<evidence type="ECO:0000259" key="12">
    <source>
        <dbReference type="Pfam" id="PF13439"/>
    </source>
</evidence>
<keyword evidence="4" id="KW-0812">Transmembrane</keyword>
<dbReference type="EMBL" id="CAMPGE010013105">
    <property type="protein sequence ID" value="CAI2371848.1"/>
    <property type="molecule type" value="Genomic_DNA"/>
</dbReference>
<feature type="domain" description="Glycosyl transferase family 1" evidence="11">
    <location>
        <begin position="225"/>
        <end position="392"/>
    </location>
</feature>
<evidence type="ECO:0000256" key="2">
    <source>
        <dbReference type="ARBA" id="ARBA00022676"/>
    </source>
</evidence>
<evidence type="ECO:0000256" key="8">
    <source>
        <dbReference type="ARBA" id="ARBA00045103"/>
    </source>
</evidence>
<comment type="caution">
    <text evidence="13">The sequence shown here is derived from an EMBL/GenBank/DDBJ whole genome shotgun (WGS) entry which is preliminary data.</text>
</comment>
<evidence type="ECO:0000256" key="4">
    <source>
        <dbReference type="ARBA" id="ARBA00022692"/>
    </source>
</evidence>
<dbReference type="GO" id="GO:0005789">
    <property type="term" value="C:endoplasmic reticulum membrane"/>
    <property type="evidence" value="ECO:0007669"/>
    <property type="project" value="UniProtKB-SubCell"/>
</dbReference>
<evidence type="ECO:0000256" key="3">
    <source>
        <dbReference type="ARBA" id="ARBA00022679"/>
    </source>
</evidence>
<keyword evidence="5" id="KW-0256">Endoplasmic reticulum</keyword>
<dbReference type="EC" id="2.4.1.257" evidence="10"/>
<sequence length="412" mass="47020">MEELLEQDLTDKNIAILHPDLGIGGAEQLIINVALALQEKGANVIMYTPRFDPDRCFEDCSKLNIQVRGSLFPRSILGRFFALCAYIRMLLCALHVAFFAGGFDCILLDQVSFPIPILRCVNRNVVFYCHFPDKLLCTERTSWFKRLYRWVLDTLEEKTTGMARKVLVNSEFTKEVYHNAFPTLNTEPNVLYPCIIEKNFELPESFNGKSVIYEMLNIPKSQPLPKLVTSLNRYERKKNIGLAIRSFRALINYEGVDPDQYLLVIAGGYDNAVTENVEHYEELLQLAEGLTNIRFLRSISNEERLTLLRYTDVQLYTPENEHFGIVPVEAMYMGCIVLACNSGGPTESIVNGRTGFLLDADDVSQWGKKLHEIFQGQSPNKLLEILKTQAKERVEAKFSFNAFANQLAEYIQ</sequence>
<dbReference type="GO" id="GO:0102704">
    <property type="term" value="F:GDP-Man:Man(2)GlcNAc(2)-PP-Dol alpha-1,6-mannosyltransferase activity"/>
    <property type="evidence" value="ECO:0007669"/>
    <property type="project" value="UniProtKB-UniRule"/>
</dbReference>
<evidence type="ECO:0000313" key="14">
    <source>
        <dbReference type="Proteomes" id="UP001295684"/>
    </source>
</evidence>
<dbReference type="InterPro" id="IPR001296">
    <property type="entry name" value="Glyco_trans_1"/>
</dbReference>
<protein>
    <recommendedName>
        <fullName evidence="10">Alpha-1,3/1,6-mannosyltransferase ALG2</fullName>
        <ecNumber evidence="10">2.4.1.132</ecNumber>
        <ecNumber evidence="10">2.4.1.257</ecNumber>
    </recommendedName>
    <alternativeName>
        <fullName evidence="10">GDP-Man:Man(1)GlcNAc(2)-PP-Dol alpha-1,3-mannosyltransferase</fullName>
    </alternativeName>
</protein>
<organism evidence="13 14">
    <name type="scientific">Euplotes crassus</name>
    <dbReference type="NCBI Taxonomy" id="5936"/>
    <lineage>
        <taxon>Eukaryota</taxon>
        <taxon>Sar</taxon>
        <taxon>Alveolata</taxon>
        <taxon>Ciliophora</taxon>
        <taxon>Intramacronucleata</taxon>
        <taxon>Spirotrichea</taxon>
        <taxon>Hypotrichia</taxon>
        <taxon>Euplotida</taxon>
        <taxon>Euplotidae</taxon>
        <taxon>Moneuplotes</taxon>
    </lineage>
</organism>
<evidence type="ECO:0000256" key="7">
    <source>
        <dbReference type="ARBA" id="ARBA00023136"/>
    </source>
</evidence>
<name>A0AAD1XGG0_EUPCR</name>
<dbReference type="InterPro" id="IPR028098">
    <property type="entry name" value="Glyco_trans_4-like_N"/>
</dbReference>
<evidence type="ECO:0000313" key="13">
    <source>
        <dbReference type="EMBL" id="CAI2371848.1"/>
    </source>
</evidence>
<dbReference type="SUPFAM" id="SSF53756">
    <property type="entry name" value="UDP-Glycosyltransferase/glycogen phosphorylase"/>
    <property type="match status" value="1"/>
</dbReference>
<dbReference type="AlphaFoldDB" id="A0AAD1XGG0"/>
<evidence type="ECO:0000256" key="9">
    <source>
        <dbReference type="ARBA" id="ARBA00045104"/>
    </source>
</evidence>
<keyword evidence="6" id="KW-1133">Transmembrane helix</keyword>
<dbReference type="Gene3D" id="3.40.50.2000">
    <property type="entry name" value="Glycogen Phosphorylase B"/>
    <property type="match status" value="2"/>
</dbReference>
<comment type="pathway">
    <text evidence="1 10">Protein modification; protein glycosylation.</text>
</comment>
<evidence type="ECO:0000256" key="10">
    <source>
        <dbReference type="RuleBase" id="RU367136"/>
    </source>
</evidence>
<proteinExistence type="inferred from homology"/>
<gene>
    <name evidence="13" type="ORF">ECRASSUSDP1_LOCUS13173</name>
</gene>
<evidence type="ECO:0000256" key="1">
    <source>
        <dbReference type="ARBA" id="ARBA00004922"/>
    </source>
</evidence>
<evidence type="ECO:0000256" key="6">
    <source>
        <dbReference type="ARBA" id="ARBA00022989"/>
    </source>
</evidence>
<feature type="domain" description="Glycosyltransferase subfamily 4-like N-terminal" evidence="12">
    <location>
        <begin position="23"/>
        <end position="192"/>
    </location>
</feature>
<keyword evidence="3 10" id="KW-0808">Transferase</keyword>
<keyword evidence="14" id="KW-1185">Reference proteome</keyword>
<dbReference type="GO" id="GO:0004378">
    <property type="term" value="F:GDP-Man:Man(1)GlcNAc(2)-PP-Dol alpha-1,3-mannosyltransferase activity"/>
    <property type="evidence" value="ECO:0007669"/>
    <property type="project" value="UniProtKB-UniRule"/>
</dbReference>
<comment type="catalytic activity">
    <reaction evidence="9 10">
        <text>an alpha-D-Man-(1-&gt;3)-beta-D-Man-(1-&gt;4)-beta-D-GlcNAc-(1-&gt;4)-alpha-D-GlcNAc-diphospho-di-trans,poly-cis-dolichol + GDP-alpha-D-mannose = an alpha-D-Man-(1-&gt;3)-[alpha-D-Man-(1-&gt;6)]-beta-D-Man-(1-&gt;4)-beta-D-GlcNAc-(1-&gt;4)-alpha-D-GlcNAc-diphospho-di-trans,poly-cis-dolichol + GDP + H(+)</text>
        <dbReference type="Rhea" id="RHEA:29519"/>
        <dbReference type="Rhea" id="RHEA-COMP:19513"/>
        <dbReference type="Rhea" id="RHEA-COMP:19515"/>
        <dbReference type="ChEBI" id="CHEBI:15378"/>
        <dbReference type="ChEBI" id="CHEBI:57527"/>
        <dbReference type="ChEBI" id="CHEBI:58189"/>
        <dbReference type="ChEBI" id="CHEBI:132510"/>
        <dbReference type="ChEBI" id="CHEBI:132511"/>
        <dbReference type="EC" id="2.4.1.257"/>
    </reaction>
    <physiologicalReaction direction="left-to-right" evidence="9 10">
        <dbReference type="Rhea" id="RHEA:29520"/>
    </physiologicalReaction>
</comment>
<dbReference type="EC" id="2.4.1.132" evidence="10"/>
<dbReference type="PANTHER" id="PTHR45918">
    <property type="entry name" value="ALPHA-1,3/1,6-MANNOSYLTRANSFERASE ALG2"/>
    <property type="match status" value="1"/>
</dbReference>
<evidence type="ECO:0000259" key="11">
    <source>
        <dbReference type="Pfam" id="PF00534"/>
    </source>
</evidence>
<comment type="catalytic activity">
    <reaction evidence="8 10">
        <text>a beta-D-Man-(1-&gt;4)-beta-D-GlcNAc-(1-&gt;4)-alpha-D-GlcNAc-diphospho-di-trans,poly-cis-dolichol + GDP-alpha-D-mannose = an alpha-D-Man-(1-&gt;3)-beta-D-Man-(1-&gt;4)-beta-D-GlcNAc-(1-&gt;4)-alpha-D-GlcNAc-diphospho-di-trans,poly-cis-dolichol + GDP + H(+)</text>
        <dbReference type="Rhea" id="RHEA:29515"/>
        <dbReference type="Rhea" id="RHEA-COMP:19511"/>
        <dbReference type="Rhea" id="RHEA-COMP:19513"/>
        <dbReference type="ChEBI" id="CHEBI:15378"/>
        <dbReference type="ChEBI" id="CHEBI:57527"/>
        <dbReference type="ChEBI" id="CHEBI:58189"/>
        <dbReference type="ChEBI" id="CHEBI:58472"/>
        <dbReference type="ChEBI" id="CHEBI:132510"/>
        <dbReference type="EC" id="2.4.1.132"/>
    </reaction>
    <physiologicalReaction direction="left-to-right" evidence="8 10">
        <dbReference type="Rhea" id="RHEA:29516"/>
    </physiologicalReaction>
</comment>
<comment type="similarity">
    <text evidence="10">Belongs to the glycosyltransferase group 1 family.</text>
</comment>